<dbReference type="PROSITE" id="PS51118">
    <property type="entry name" value="HTH_HXLR"/>
    <property type="match status" value="1"/>
</dbReference>
<accession>A0ABZ0WCW4</accession>
<evidence type="ECO:0000313" key="6">
    <source>
        <dbReference type="Proteomes" id="UP001325680"/>
    </source>
</evidence>
<organism evidence="5 6">
    <name type="scientific">Niabella yanshanensis</name>
    <dbReference type="NCBI Taxonomy" id="577386"/>
    <lineage>
        <taxon>Bacteria</taxon>
        <taxon>Pseudomonadati</taxon>
        <taxon>Bacteroidota</taxon>
        <taxon>Chitinophagia</taxon>
        <taxon>Chitinophagales</taxon>
        <taxon>Chitinophagaceae</taxon>
        <taxon>Niabella</taxon>
    </lineage>
</organism>
<keyword evidence="2" id="KW-0238">DNA-binding</keyword>
<reference evidence="5 6" key="1">
    <citation type="submission" date="2023-12" db="EMBL/GenBank/DDBJ databases">
        <title>Genome sequencing and assembly of bacterial species from a model synthetic community.</title>
        <authorList>
            <person name="Hogle S.L."/>
        </authorList>
    </citation>
    <scope>NUCLEOTIDE SEQUENCE [LARGE SCALE GENOMIC DNA]</scope>
    <source>
        <strain evidence="5 6">HAMBI_3031</strain>
    </source>
</reference>
<keyword evidence="6" id="KW-1185">Reference proteome</keyword>
<name>A0ABZ0WCW4_9BACT</name>
<dbReference type="RefSeq" id="WP_114789650.1">
    <property type="nucleotide sequence ID" value="NZ_CP139960.1"/>
</dbReference>
<dbReference type="Pfam" id="PF01638">
    <property type="entry name" value="HxlR"/>
    <property type="match status" value="1"/>
</dbReference>
<evidence type="ECO:0000313" key="5">
    <source>
        <dbReference type="EMBL" id="WQD40270.1"/>
    </source>
</evidence>
<evidence type="ECO:0000256" key="1">
    <source>
        <dbReference type="ARBA" id="ARBA00023015"/>
    </source>
</evidence>
<dbReference type="InterPro" id="IPR036390">
    <property type="entry name" value="WH_DNA-bd_sf"/>
</dbReference>
<keyword evidence="1" id="KW-0805">Transcription regulation</keyword>
<dbReference type="PANTHER" id="PTHR33204">
    <property type="entry name" value="TRANSCRIPTIONAL REGULATOR, MARR FAMILY"/>
    <property type="match status" value="1"/>
</dbReference>
<dbReference type="SUPFAM" id="SSF46785">
    <property type="entry name" value="Winged helix' DNA-binding domain"/>
    <property type="match status" value="1"/>
</dbReference>
<evidence type="ECO:0000256" key="3">
    <source>
        <dbReference type="ARBA" id="ARBA00023163"/>
    </source>
</evidence>
<protein>
    <submittedName>
        <fullName evidence="5">Helix-turn-helix domain-containing protein</fullName>
    </submittedName>
</protein>
<dbReference type="InterPro" id="IPR002577">
    <property type="entry name" value="HTH_HxlR"/>
</dbReference>
<evidence type="ECO:0000259" key="4">
    <source>
        <dbReference type="PROSITE" id="PS51118"/>
    </source>
</evidence>
<evidence type="ECO:0000256" key="2">
    <source>
        <dbReference type="ARBA" id="ARBA00023125"/>
    </source>
</evidence>
<dbReference type="InterPro" id="IPR036388">
    <property type="entry name" value="WH-like_DNA-bd_sf"/>
</dbReference>
<dbReference type="Gene3D" id="1.10.10.10">
    <property type="entry name" value="Winged helix-like DNA-binding domain superfamily/Winged helix DNA-binding domain"/>
    <property type="match status" value="1"/>
</dbReference>
<proteinExistence type="predicted"/>
<gene>
    <name evidence="5" type="ORF">U0035_08950</name>
</gene>
<dbReference type="EMBL" id="CP139960">
    <property type="protein sequence ID" value="WQD40270.1"/>
    <property type="molecule type" value="Genomic_DNA"/>
</dbReference>
<dbReference type="Proteomes" id="UP001325680">
    <property type="component" value="Chromosome"/>
</dbReference>
<sequence>MEIQHDPEACKKTILAVHDAMDVLGGKWKISIVASLGFGKKRYSEILKDVTGISGKMLSRELKDMETNQLVKREVVDTKPVTVEYELTEYGHKLKAVISNLADWGNTHRKKIMGANAGL</sequence>
<feature type="domain" description="HTH hxlR-type" evidence="4">
    <location>
        <begin position="10"/>
        <end position="113"/>
    </location>
</feature>
<keyword evidence="3" id="KW-0804">Transcription</keyword>